<evidence type="ECO:0000259" key="13">
    <source>
        <dbReference type="PROSITE" id="PS50109"/>
    </source>
</evidence>
<evidence type="ECO:0000256" key="6">
    <source>
        <dbReference type="ARBA" id="ARBA00022692"/>
    </source>
</evidence>
<dbReference type="Gene3D" id="3.30.565.10">
    <property type="entry name" value="Histidine kinase-like ATPase, C-terminal domain"/>
    <property type="match status" value="1"/>
</dbReference>
<proteinExistence type="predicted"/>
<keyword evidence="6 12" id="KW-0812">Transmembrane</keyword>
<dbReference type="PANTHER" id="PTHR45436">
    <property type="entry name" value="SENSOR HISTIDINE KINASE YKOH"/>
    <property type="match status" value="1"/>
</dbReference>
<name>A0A5J6FAL7_9ACTN</name>
<dbReference type="PROSITE" id="PS50885">
    <property type="entry name" value="HAMP"/>
    <property type="match status" value="1"/>
</dbReference>
<dbReference type="PRINTS" id="PR00344">
    <property type="entry name" value="BCTRLSENSOR"/>
</dbReference>
<evidence type="ECO:0000256" key="2">
    <source>
        <dbReference type="ARBA" id="ARBA00004236"/>
    </source>
</evidence>
<dbReference type="InterPro" id="IPR050428">
    <property type="entry name" value="TCS_sensor_his_kinase"/>
</dbReference>
<gene>
    <name evidence="15" type="ORF">CP967_17535</name>
</gene>
<dbReference type="EC" id="2.7.13.3" evidence="3"/>
<dbReference type="SMART" id="SM00387">
    <property type="entry name" value="HATPase_c"/>
    <property type="match status" value="1"/>
</dbReference>
<dbReference type="Gene3D" id="6.10.340.10">
    <property type="match status" value="1"/>
</dbReference>
<organism evidence="15 16">
    <name type="scientific">Streptomyces nitrosporeus</name>
    <dbReference type="NCBI Taxonomy" id="28894"/>
    <lineage>
        <taxon>Bacteria</taxon>
        <taxon>Bacillati</taxon>
        <taxon>Actinomycetota</taxon>
        <taxon>Actinomycetes</taxon>
        <taxon>Kitasatosporales</taxon>
        <taxon>Streptomycetaceae</taxon>
        <taxon>Streptomyces</taxon>
    </lineage>
</organism>
<dbReference type="CDD" id="cd00082">
    <property type="entry name" value="HisKA"/>
    <property type="match status" value="1"/>
</dbReference>
<evidence type="ECO:0000313" key="16">
    <source>
        <dbReference type="Proteomes" id="UP000326178"/>
    </source>
</evidence>
<keyword evidence="9" id="KW-0902">Two-component regulatory system</keyword>
<keyword evidence="16" id="KW-1185">Reference proteome</keyword>
<evidence type="ECO:0000256" key="9">
    <source>
        <dbReference type="ARBA" id="ARBA00023012"/>
    </source>
</evidence>
<feature type="transmembrane region" description="Helical" evidence="12">
    <location>
        <begin position="21"/>
        <end position="41"/>
    </location>
</feature>
<dbReference type="InterPro" id="IPR004358">
    <property type="entry name" value="Sig_transdc_His_kin-like_C"/>
</dbReference>
<feature type="domain" description="HAMP" evidence="14">
    <location>
        <begin position="126"/>
        <end position="179"/>
    </location>
</feature>
<dbReference type="CDD" id="cd06225">
    <property type="entry name" value="HAMP"/>
    <property type="match status" value="1"/>
</dbReference>
<evidence type="ECO:0000256" key="7">
    <source>
        <dbReference type="ARBA" id="ARBA00022777"/>
    </source>
</evidence>
<feature type="region of interest" description="Disordered" evidence="11">
    <location>
        <begin position="394"/>
        <end position="418"/>
    </location>
</feature>
<dbReference type="SUPFAM" id="SSF55874">
    <property type="entry name" value="ATPase domain of HSP90 chaperone/DNA topoisomerase II/histidine kinase"/>
    <property type="match status" value="1"/>
</dbReference>
<dbReference type="InterPro" id="IPR003660">
    <property type="entry name" value="HAMP_dom"/>
</dbReference>
<keyword evidence="7 15" id="KW-0418">Kinase</keyword>
<evidence type="ECO:0000256" key="12">
    <source>
        <dbReference type="SAM" id="Phobius"/>
    </source>
</evidence>
<dbReference type="Pfam" id="PF00512">
    <property type="entry name" value="HisKA"/>
    <property type="match status" value="1"/>
</dbReference>
<feature type="domain" description="Histidine kinase" evidence="13">
    <location>
        <begin position="187"/>
        <end position="398"/>
    </location>
</feature>
<dbReference type="GO" id="GO:0000155">
    <property type="term" value="F:phosphorelay sensor kinase activity"/>
    <property type="evidence" value="ECO:0007669"/>
    <property type="project" value="InterPro"/>
</dbReference>
<dbReference type="RefSeq" id="WP_150488865.1">
    <property type="nucleotide sequence ID" value="NZ_BMUV01000010.1"/>
</dbReference>
<keyword evidence="5" id="KW-0808">Transferase</keyword>
<sequence length="418" mass="44258">MNRLAGLLRIRDVPQARHTTIRTRIALVYGGVFLVLGTALLTTVNLASRAGTDSQARAIATSAAVSQPGFAVNGPLHTRGRLGPPTVYDVTDDVSDAASRELLYWSAAALLVMTGCAVGVGWWTAGRVLRPVHAMTAKARRLSEHTLHERIASSGPDDELKELGETLDALLARLERAFDSQRRFIANASHELRTPLATQRAAIQIGLDDPSPEDLVRTRQTLLDNNRRSERLIEGLLVLARSERGLESGEREDVDLAKVVTEEAGRPAPAAGAPRVRTTVTVEPCAVRGNRQLLAQLVANLLSNAVRYNVPGGSVDVSLSADGALVVSNTGPEVSEGEIDGFFQAFRRGEGRDRMGRGSGLGLSIVRSIAMAHGGTATAEPGPSGGGLAVTVRLPVDQSPARRPRPAAQAGSPASTSR</sequence>
<evidence type="ECO:0000256" key="4">
    <source>
        <dbReference type="ARBA" id="ARBA00022553"/>
    </source>
</evidence>
<evidence type="ECO:0000256" key="10">
    <source>
        <dbReference type="ARBA" id="ARBA00023136"/>
    </source>
</evidence>
<dbReference type="CDD" id="cd00075">
    <property type="entry name" value="HATPase"/>
    <property type="match status" value="1"/>
</dbReference>
<dbReference type="AlphaFoldDB" id="A0A5J6FAL7"/>
<dbReference type="OrthoDB" id="9786919at2"/>
<evidence type="ECO:0000313" key="15">
    <source>
        <dbReference type="EMBL" id="QEU73559.1"/>
    </source>
</evidence>
<dbReference type="InterPro" id="IPR036890">
    <property type="entry name" value="HATPase_C_sf"/>
</dbReference>
<dbReference type="EMBL" id="CP023702">
    <property type="protein sequence ID" value="QEU73559.1"/>
    <property type="molecule type" value="Genomic_DNA"/>
</dbReference>
<dbReference type="InterPro" id="IPR003661">
    <property type="entry name" value="HisK_dim/P_dom"/>
</dbReference>
<dbReference type="KEGG" id="snk:CP967_17535"/>
<dbReference type="PANTHER" id="PTHR45436:SF5">
    <property type="entry name" value="SENSOR HISTIDINE KINASE TRCS"/>
    <property type="match status" value="1"/>
</dbReference>
<dbReference type="InterPro" id="IPR005467">
    <property type="entry name" value="His_kinase_dom"/>
</dbReference>
<reference evidence="15 16" key="1">
    <citation type="submission" date="2017-09" db="EMBL/GenBank/DDBJ databases">
        <authorList>
            <person name="Lee N."/>
            <person name="Cho B.-K."/>
        </authorList>
    </citation>
    <scope>NUCLEOTIDE SEQUENCE [LARGE SCALE GENOMIC DNA]</scope>
    <source>
        <strain evidence="15 16">ATCC 12769</strain>
    </source>
</reference>
<keyword evidence="8 12" id="KW-1133">Transmembrane helix</keyword>
<evidence type="ECO:0000256" key="1">
    <source>
        <dbReference type="ARBA" id="ARBA00000085"/>
    </source>
</evidence>
<dbReference type="SUPFAM" id="SSF158472">
    <property type="entry name" value="HAMP domain-like"/>
    <property type="match status" value="1"/>
</dbReference>
<dbReference type="SMART" id="SM00304">
    <property type="entry name" value="HAMP"/>
    <property type="match status" value="1"/>
</dbReference>
<accession>A0A5J6FAL7</accession>
<dbReference type="InterPro" id="IPR036097">
    <property type="entry name" value="HisK_dim/P_sf"/>
</dbReference>
<comment type="subcellular location">
    <subcellularLocation>
        <location evidence="2">Cell membrane</location>
    </subcellularLocation>
</comment>
<feature type="transmembrane region" description="Helical" evidence="12">
    <location>
        <begin position="102"/>
        <end position="125"/>
    </location>
</feature>
<evidence type="ECO:0000256" key="5">
    <source>
        <dbReference type="ARBA" id="ARBA00022679"/>
    </source>
</evidence>
<protein>
    <recommendedName>
        <fullName evidence="3">histidine kinase</fullName>
        <ecNumber evidence="3">2.7.13.3</ecNumber>
    </recommendedName>
</protein>
<dbReference type="SMART" id="SM00388">
    <property type="entry name" value="HisKA"/>
    <property type="match status" value="1"/>
</dbReference>
<evidence type="ECO:0000256" key="3">
    <source>
        <dbReference type="ARBA" id="ARBA00012438"/>
    </source>
</evidence>
<dbReference type="Gene3D" id="1.10.287.130">
    <property type="match status" value="1"/>
</dbReference>
<evidence type="ECO:0000256" key="8">
    <source>
        <dbReference type="ARBA" id="ARBA00022989"/>
    </source>
</evidence>
<keyword evidence="4" id="KW-0597">Phosphoprotein</keyword>
<dbReference type="Pfam" id="PF02518">
    <property type="entry name" value="HATPase_c"/>
    <property type="match status" value="1"/>
</dbReference>
<dbReference type="InterPro" id="IPR003594">
    <property type="entry name" value="HATPase_dom"/>
</dbReference>
<feature type="compositionally biased region" description="Low complexity" evidence="11">
    <location>
        <begin position="398"/>
        <end position="418"/>
    </location>
</feature>
<comment type="catalytic activity">
    <reaction evidence="1">
        <text>ATP + protein L-histidine = ADP + protein N-phospho-L-histidine.</text>
        <dbReference type="EC" id="2.7.13.3"/>
    </reaction>
</comment>
<dbReference type="SUPFAM" id="SSF47384">
    <property type="entry name" value="Homodimeric domain of signal transducing histidine kinase"/>
    <property type="match status" value="1"/>
</dbReference>
<dbReference type="Pfam" id="PF00672">
    <property type="entry name" value="HAMP"/>
    <property type="match status" value="1"/>
</dbReference>
<evidence type="ECO:0000259" key="14">
    <source>
        <dbReference type="PROSITE" id="PS50885"/>
    </source>
</evidence>
<keyword evidence="10 12" id="KW-0472">Membrane</keyword>
<evidence type="ECO:0000256" key="11">
    <source>
        <dbReference type="SAM" id="MobiDB-lite"/>
    </source>
</evidence>
<dbReference type="Proteomes" id="UP000326178">
    <property type="component" value="Chromosome"/>
</dbReference>
<dbReference type="PROSITE" id="PS50109">
    <property type="entry name" value="HIS_KIN"/>
    <property type="match status" value="1"/>
</dbReference>
<dbReference type="GO" id="GO:0005886">
    <property type="term" value="C:plasma membrane"/>
    <property type="evidence" value="ECO:0007669"/>
    <property type="project" value="UniProtKB-SubCell"/>
</dbReference>